<reference evidence="1" key="1">
    <citation type="submission" date="2023-10" db="EMBL/GenBank/DDBJ databases">
        <title>Screening of Alkalihalophilus pseudofirmusBZ-TG-HK211 and Its Alleviation of Salt Stress on Rapeseed Growth.</title>
        <authorList>
            <person name="Zhao B."/>
            <person name="Guo T."/>
        </authorList>
    </citation>
    <scope>NUCLEOTIDE SEQUENCE</scope>
    <source>
        <strain evidence="1">BZ-TG-HK211</strain>
    </source>
</reference>
<dbReference type="EMBL" id="JAWJAY010000002">
    <property type="protein sequence ID" value="MDV2885699.1"/>
    <property type="molecule type" value="Genomic_DNA"/>
</dbReference>
<evidence type="ECO:0000313" key="2">
    <source>
        <dbReference type="Proteomes" id="UP001285636"/>
    </source>
</evidence>
<accession>A0AAJ2NNM3</accession>
<name>A0AAJ2NNM3_ALKPS</name>
<dbReference type="AlphaFoldDB" id="A0AAJ2NNM3"/>
<evidence type="ECO:0000313" key="1">
    <source>
        <dbReference type="EMBL" id="MDV2885699.1"/>
    </source>
</evidence>
<protein>
    <submittedName>
        <fullName evidence="1">Uncharacterized protein</fullName>
    </submittedName>
</protein>
<gene>
    <name evidence="1" type="ORF">RYX45_10965</name>
</gene>
<sequence length="423" mass="50434">MDHLSIDKDFPEDNLLEQELEQDIIKTYKSLITSRYFTKSQIEQIVIQTQKSMETDHFLMQAEKMLIYIKGVFSLANRLQTYEEYDRRFSHYFTSLMSDILLLLKEDTEDFQAVDKVIQRILFYFVYDAGLSKSPWPYLVQHLADLVLPRQLEAIESVLQETLHEAECARSTLVAYSYILLLVGKESKSLSLLRKEQHLSQQEVTPHFTCLKKRERFKTIQLWFNQLFPNRVDRGYGSLQGIADEMNASLHKSANEMSTVWRRWLLSPSFTRFQSLFVHVPEEDQETLLYELLAELKKSLHQTETTLTYLRILREYKMFDEAVSYFLILEHDPLRLHQEKKELLKDIELSHPQLAKPIHHQFIVRLVEKKSRVHYEAAVSSIKVLQKIYERLGENDQFYHYIAKMRKQYRTYRAFVEELKKIE</sequence>
<proteinExistence type="predicted"/>
<dbReference type="RefSeq" id="WP_289234835.1">
    <property type="nucleotide sequence ID" value="NZ_CP117835.1"/>
</dbReference>
<dbReference type="Proteomes" id="UP001285636">
    <property type="component" value="Unassembled WGS sequence"/>
</dbReference>
<comment type="caution">
    <text evidence="1">The sequence shown here is derived from an EMBL/GenBank/DDBJ whole genome shotgun (WGS) entry which is preliminary data.</text>
</comment>
<organism evidence="1 2">
    <name type="scientific">Alkalihalophilus pseudofirmus</name>
    <name type="common">Bacillus pseudofirmus</name>
    <dbReference type="NCBI Taxonomy" id="79885"/>
    <lineage>
        <taxon>Bacteria</taxon>
        <taxon>Bacillati</taxon>
        <taxon>Bacillota</taxon>
        <taxon>Bacilli</taxon>
        <taxon>Bacillales</taxon>
        <taxon>Bacillaceae</taxon>
        <taxon>Alkalihalophilus</taxon>
    </lineage>
</organism>